<sequence length="519" mass="59206">MSREQQSHNSLMWFRQDLRLQDNQALVAACEHAQQLSQRGGEQASGKVRALFFATPKQWQQHDVAPIQIDFIERQLNVIAHELAELGIPFDVIHVADFDEVPALLAQYLDYWQIEQVFASSEPEFNERQRDRKVLASGIKLKLFSQHCYLAPLSVRNLAGDMYKVFTPFAKKWRDIAKQTPVRTVAKPLAVAKPLPLPSAIELRYQKRCSDDWLVGEAAAHKQLRQFARSKVNDYQAVRDFPAIDGTSQISAYLAIGILSPAQCLQALLGYYPDALVDDDSPGRCWLNELIWREFYRHLLIAFPSLSKGANFNRLADHVAWRNDPQEFQAWCEGRTGYPLVDAAMRQLNQTGWMHNRLRMVTASFLTKHLLVDWRWGERYFKQNLIDGDLAANNGGWQWSAGTGCDAQPYFRVFNPISQCEKFDPTGEFIRKYLPELDGVDLKLIHKLKIPFQAQLFGCVSYFSPIVEHKFARSRAIAQLAVMKRGATTSQATVSNSSQRVQQTNTVNAEADLDKEIFG</sequence>
<dbReference type="GO" id="GO:0009416">
    <property type="term" value="P:response to light stimulus"/>
    <property type="evidence" value="ECO:0007669"/>
    <property type="project" value="TreeGrafter"/>
</dbReference>
<dbReference type="InterPro" id="IPR002081">
    <property type="entry name" value="Cryptochrome/DNA_photolyase_1"/>
</dbReference>
<dbReference type="InterPro" id="IPR005101">
    <property type="entry name" value="Cryptochr/Photolyase_FAD-bd"/>
</dbReference>
<name>A0AAW8NSE0_9GAMM</name>
<feature type="site" description="Electron transfer via tryptophanyl radical" evidence="13">
    <location>
        <position position="397"/>
    </location>
</feature>
<comment type="caution">
    <text evidence="16">The sequence shown here is derived from an EMBL/GenBank/DDBJ whole genome shotgun (WGS) entry which is preliminary data.</text>
</comment>
<evidence type="ECO:0000256" key="5">
    <source>
        <dbReference type="ARBA" id="ARBA00022630"/>
    </source>
</evidence>
<dbReference type="InterPro" id="IPR018394">
    <property type="entry name" value="DNA_photolyase_1_CS_C"/>
</dbReference>
<evidence type="ECO:0000256" key="10">
    <source>
        <dbReference type="ARBA" id="ARBA00059220"/>
    </source>
</evidence>
<accession>A0AAW8NSE0</accession>
<evidence type="ECO:0000313" key="17">
    <source>
        <dbReference type="EMBL" id="MDW4822971.1"/>
    </source>
</evidence>
<dbReference type="EMBL" id="JAPMLD010000001">
    <property type="protein sequence ID" value="MDW4822971.1"/>
    <property type="molecule type" value="Genomic_DNA"/>
</dbReference>
<reference evidence="16" key="2">
    <citation type="submission" date="2022-11" db="EMBL/GenBank/DDBJ databases">
        <title>Prophages regulate Shewanella fidelis motility and biofilm formation: implications for gut colonization dynamics in Ciona robusta.</title>
        <authorList>
            <person name="Natarajan O."/>
            <person name="Gibboney S.L."/>
            <person name="Young M.N."/>
            <person name="Lim S.J."/>
            <person name="Pluta N."/>
            <person name="Atkinson C.G.F."/>
            <person name="Leigh B.A."/>
            <person name="Liberti A."/>
            <person name="Kees E."/>
            <person name="Breitbart M."/>
            <person name="Gralnick J."/>
            <person name="Dishaw L.J."/>
        </authorList>
    </citation>
    <scope>NUCLEOTIDE SEQUENCE</scope>
    <source>
        <strain evidence="16">3313</strain>
    </source>
</reference>
<evidence type="ECO:0000256" key="8">
    <source>
        <dbReference type="ARBA" id="ARBA00031671"/>
    </source>
</evidence>
<dbReference type="PRINTS" id="PR00147">
    <property type="entry name" value="DNAPHOTLYASE"/>
</dbReference>
<evidence type="ECO:0000259" key="15">
    <source>
        <dbReference type="PROSITE" id="PS51645"/>
    </source>
</evidence>
<dbReference type="EMBL" id="JAPMLE010000001">
    <property type="protein sequence ID" value="MDR8524889.1"/>
    <property type="molecule type" value="Genomic_DNA"/>
</dbReference>
<evidence type="ECO:0000313" key="16">
    <source>
        <dbReference type="EMBL" id="MDR8524889.1"/>
    </source>
</evidence>
<comment type="similarity">
    <text evidence="2">Belongs to the DNA photolyase class-1 family.</text>
</comment>
<keyword evidence="7 14" id="KW-0157">Chromophore</keyword>
<dbReference type="SUPFAM" id="SSF48173">
    <property type="entry name" value="Cryptochrome/photolyase FAD-binding domain"/>
    <property type="match status" value="1"/>
</dbReference>
<evidence type="ECO:0000256" key="3">
    <source>
        <dbReference type="ARBA" id="ARBA00013149"/>
    </source>
</evidence>
<dbReference type="Gene3D" id="1.10.579.10">
    <property type="entry name" value="DNA Cyclobutane Dipyrimidine Photolyase, subunit A, domain 3"/>
    <property type="match status" value="1"/>
</dbReference>
<dbReference type="Gene3D" id="3.40.50.620">
    <property type="entry name" value="HUPs"/>
    <property type="match status" value="1"/>
</dbReference>
<dbReference type="Gene3D" id="1.25.40.80">
    <property type="match status" value="1"/>
</dbReference>
<dbReference type="Pfam" id="PF03441">
    <property type="entry name" value="FAD_binding_7"/>
    <property type="match status" value="1"/>
</dbReference>
<dbReference type="PANTHER" id="PTHR11455">
    <property type="entry name" value="CRYPTOCHROME"/>
    <property type="match status" value="1"/>
</dbReference>
<dbReference type="PANTHER" id="PTHR11455:SF9">
    <property type="entry name" value="CRYPTOCHROME CIRCADIAN CLOCK 5 ISOFORM X1"/>
    <property type="match status" value="1"/>
</dbReference>
<dbReference type="PROSITE" id="PS51645">
    <property type="entry name" value="PHR_CRY_ALPHA_BETA"/>
    <property type="match status" value="1"/>
</dbReference>
<evidence type="ECO:0000313" key="19">
    <source>
        <dbReference type="Proteomes" id="UP001271263"/>
    </source>
</evidence>
<keyword evidence="6 12" id="KW-0274">FAD</keyword>
<dbReference type="Proteomes" id="UP001259340">
    <property type="component" value="Unassembled WGS sequence"/>
</dbReference>
<evidence type="ECO:0000313" key="18">
    <source>
        <dbReference type="Proteomes" id="UP001259340"/>
    </source>
</evidence>
<evidence type="ECO:0000256" key="7">
    <source>
        <dbReference type="ARBA" id="ARBA00022991"/>
    </source>
</evidence>
<feature type="binding site" evidence="12">
    <location>
        <begin position="247"/>
        <end position="251"/>
    </location>
    <ligand>
        <name>FAD</name>
        <dbReference type="ChEBI" id="CHEBI:57692"/>
    </ligand>
</feature>
<evidence type="ECO:0000256" key="2">
    <source>
        <dbReference type="ARBA" id="ARBA00005862"/>
    </source>
</evidence>
<comment type="similarity">
    <text evidence="14">Belongs to the DNA photolyase family.</text>
</comment>
<dbReference type="RefSeq" id="WP_310655274.1">
    <property type="nucleotide sequence ID" value="NZ_JAPMLA010000002.1"/>
</dbReference>
<protein>
    <recommendedName>
        <fullName evidence="4">Deoxyribodipyrimidine photo-lyase</fullName>
        <ecNumber evidence="3">4.1.99.3</ecNumber>
    </recommendedName>
    <alternativeName>
        <fullName evidence="8">DNA photolyase</fullName>
    </alternativeName>
    <alternativeName>
        <fullName evidence="11">Photoreactivating enzyme</fullName>
    </alternativeName>
</protein>
<evidence type="ECO:0000256" key="12">
    <source>
        <dbReference type="PIRSR" id="PIRSR602081-1"/>
    </source>
</evidence>
<keyword evidence="16" id="KW-0456">Lyase</keyword>
<dbReference type="EC" id="4.1.99.3" evidence="3"/>
<comment type="function">
    <text evidence="10">Involved in repair of UV radiation-induced DNA damage. Catalyzes the light-dependent monomerization (300-600 nm) of cyclobutyl pyrimidine dimers (in cis-syn configuration), which are formed between adjacent bases on the same DNA strand upon exposure to ultraviolet radiation.</text>
</comment>
<reference evidence="17 19" key="1">
    <citation type="journal article" date="2022" name="bioRxiv">
        <title>Prophages regulate Shewanella fidelis 3313 motility and biofilm formation: implications for gut colonization dynamics in Ciona robusta.</title>
        <authorList>
            <person name="Natarajan O."/>
            <person name="Gibboney S.L."/>
            <person name="Young M.N."/>
            <person name="Lim S.J."/>
            <person name="Pluta N."/>
            <person name="Atkinson C.G."/>
            <person name="Leigh B.A."/>
            <person name="Liberti A."/>
            <person name="Kees E.D."/>
            <person name="Breitbart M."/>
            <person name="Gralnick J.A."/>
            <person name="Dishaw L.J."/>
        </authorList>
    </citation>
    <scope>NUCLEOTIDE SEQUENCE [LARGE SCALE GENOMIC DNA]</scope>
    <source>
        <strain evidence="17 19">JG4066</strain>
    </source>
</reference>
<dbReference type="GO" id="GO:0003677">
    <property type="term" value="F:DNA binding"/>
    <property type="evidence" value="ECO:0007669"/>
    <property type="project" value="TreeGrafter"/>
</dbReference>
<feature type="binding site" evidence="12">
    <location>
        <begin position="289"/>
        <end position="296"/>
    </location>
    <ligand>
        <name>FAD</name>
        <dbReference type="ChEBI" id="CHEBI:57692"/>
    </ligand>
</feature>
<proteinExistence type="inferred from homology"/>
<dbReference type="Pfam" id="PF00875">
    <property type="entry name" value="DNA_photolyase"/>
    <property type="match status" value="1"/>
</dbReference>
<evidence type="ECO:0000256" key="9">
    <source>
        <dbReference type="ARBA" id="ARBA00033999"/>
    </source>
</evidence>
<dbReference type="InterPro" id="IPR036134">
    <property type="entry name" value="Crypto/Photolyase_FAD-like_sf"/>
</dbReference>
<feature type="site" description="Electron transfer via tryptophanyl radical" evidence="13">
    <location>
        <position position="321"/>
    </location>
</feature>
<evidence type="ECO:0000256" key="4">
    <source>
        <dbReference type="ARBA" id="ARBA00014046"/>
    </source>
</evidence>
<gene>
    <name evidence="16" type="primary">phrB</name>
    <name evidence="16" type="ORF">OS133_14810</name>
    <name evidence="17" type="ORF">OS134_02670</name>
</gene>
<evidence type="ECO:0000256" key="6">
    <source>
        <dbReference type="ARBA" id="ARBA00022827"/>
    </source>
</evidence>
<dbReference type="GO" id="GO:0071949">
    <property type="term" value="F:FAD binding"/>
    <property type="evidence" value="ECO:0007669"/>
    <property type="project" value="TreeGrafter"/>
</dbReference>
<evidence type="ECO:0000256" key="11">
    <source>
        <dbReference type="ARBA" id="ARBA00083107"/>
    </source>
</evidence>
<organism evidence="16 18">
    <name type="scientific">Shewanella fidelis</name>
    <dbReference type="NCBI Taxonomy" id="173509"/>
    <lineage>
        <taxon>Bacteria</taxon>
        <taxon>Pseudomonadati</taxon>
        <taxon>Pseudomonadota</taxon>
        <taxon>Gammaproteobacteria</taxon>
        <taxon>Alteromonadales</taxon>
        <taxon>Shewanellaceae</taxon>
        <taxon>Shewanella</taxon>
    </lineage>
</organism>
<dbReference type="AlphaFoldDB" id="A0AAW8NSE0"/>
<evidence type="ECO:0000256" key="13">
    <source>
        <dbReference type="PIRSR" id="PIRSR602081-2"/>
    </source>
</evidence>
<dbReference type="GO" id="GO:0003904">
    <property type="term" value="F:deoxyribodipyrimidine photo-lyase activity"/>
    <property type="evidence" value="ECO:0007669"/>
    <property type="project" value="UniProtKB-EC"/>
</dbReference>
<dbReference type="NCBIfam" id="NF007955">
    <property type="entry name" value="PRK10674.1"/>
    <property type="match status" value="1"/>
</dbReference>
<feature type="binding site" evidence="12">
    <location>
        <position position="286"/>
    </location>
    <ligand>
        <name>FAD</name>
        <dbReference type="ChEBI" id="CHEBI:57692"/>
    </ligand>
</feature>
<dbReference type="InterPro" id="IPR014729">
    <property type="entry name" value="Rossmann-like_a/b/a_fold"/>
</dbReference>
<feature type="domain" description="Photolyase/cryptochrome alpha/beta" evidence="15">
    <location>
        <begin position="8"/>
        <end position="149"/>
    </location>
</feature>
<feature type="binding site" evidence="12">
    <location>
        <position position="235"/>
    </location>
    <ligand>
        <name>FAD</name>
        <dbReference type="ChEBI" id="CHEBI:57692"/>
    </ligand>
</feature>
<dbReference type="PROSITE" id="PS00691">
    <property type="entry name" value="DNA_PHOTOLYASES_1_2"/>
    <property type="match status" value="1"/>
</dbReference>
<dbReference type="PROSITE" id="PS00394">
    <property type="entry name" value="DNA_PHOTOLYASES_1_1"/>
    <property type="match status" value="1"/>
</dbReference>
<dbReference type="InterPro" id="IPR036155">
    <property type="entry name" value="Crypto/Photolyase_N_sf"/>
</dbReference>
<evidence type="ECO:0000256" key="14">
    <source>
        <dbReference type="RuleBase" id="RU004182"/>
    </source>
</evidence>
<feature type="binding site" evidence="12">
    <location>
        <begin position="387"/>
        <end position="389"/>
    </location>
    <ligand>
        <name>FAD</name>
        <dbReference type="ChEBI" id="CHEBI:57692"/>
    </ligand>
</feature>
<dbReference type="SUPFAM" id="SSF52425">
    <property type="entry name" value="Cryptochrome/photolyase, N-terminal domain"/>
    <property type="match status" value="1"/>
</dbReference>
<comment type="catalytic activity">
    <reaction evidence="9">
        <text>cyclobutadipyrimidine (in DNA) = 2 pyrimidine residues (in DNA).</text>
        <dbReference type="EC" id="4.1.99.3"/>
    </reaction>
</comment>
<comment type="cofactor">
    <cofactor evidence="1">
        <name>(6R)-5,10-methylene-5,6,7,8-tetrahydrofolate</name>
        <dbReference type="ChEBI" id="CHEBI:15636"/>
    </cofactor>
</comment>
<keyword evidence="5 12" id="KW-0285">Flavoprotein</keyword>
<dbReference type="InterPro" id="IPR006050">
    <property type="entry name" value="DNA_photolyase_N"/>
</dbReference>
<feature type="site" description="Electron transfer via tryptophanyl radical" evidence="13">
    <location>
        <position position="374"/>
    </location>
</feature>
<evidence type="ECO:0000256" key="1">
    <source>
        <dbReference type="ARBA" id="ARBA00001932"/>
    </source>
</evidence>
<comment type="cofactor">
    <cofactor evidence="12">
        <name>FAD</name>
        <dbReference type="ChEBI" id="CHEBI:57692"/>
    </cofactor>
    <text evidence="12">Binds 1 FAD per subunit.</text>
</comment>
<dbReference type="GO" id="GO:0000719">
    <property type="term" value="P:photoreactive repair"/>
    <property type="evidence" value="ECO:0007669"/>
    <property type="project" value="UniProtKB-ARBA"/>
</dbReference>
<dbReference type="Proteomes" id="UP001271263">
    <property type="component" value="Unassembled WGS sequence"/>
</dbReference>
<dbReference type="FunFam" id="1.10.579.10:FF:000003">
    <property type="entry name" value="Deoxyribodipyrimidine photo-lyase"/>
    <property type="match status" value="1"/>
</dbReference>
<keyword evidence="19" id="KW-1185">Reference proteome</keyword>